<dbReference type="Pfam" id="PF01494">
    <property type="entry name" value="FAD_binding_3"/>
    <property type="match status" value="1"/>
</dbReference>
<dbReference type="AlphaFoldDB" id="A0A540MHW9"/>
<dbReference type="STRING" id="106549.A0A540MHW9"/>
<dbReference type="InterPro" id="IPR002938">
    <property type="entry name" value="FAD-bd"/>
</dbReference>
<evidence type="ECO:0000256" key="2">
    <source>
        <dbReference type="ARBA" id="ARBA00022630"/>
    </source>
</evidence>
<proteinExistence type="predicted"/>
<comment type="cofactor">
    <cofactor evidence="1">
        <name>FAD</name>
        <dbReference type="ChEBI" id="CHEBI:57692"/>
    </cofactor>
</comment>
<accession>A0A540MHW9</accession>
<dbReference type="PANTHER" id="PTHR46496:SF1">
    <property type="entry name" value="ZEAXANTHIN EPOXIDASE, CHLOROPLASTIC"/>
    <property type="match status" value="1"/>
</dbReference>
<evidence type="ECO:0000256" key="1">
    <source>
        <dbReference type="ARBA" id="ARBA00001974"/>
    </source>
</evidence>
<keyword evidence="4" id="KW-0560">Oxidoreductase</keyword>
<name>A0A540MHW9_MALBA</name>
<evidence type="ECO:0000256" key="5">
    <source>
        <dbReference type="SAM" id="MobiDB-lite"/>
    </source>
</evidence>
<protein>
    <recommendedName>
        <fullName evidence="6">FAD-binding domain-containing protein</fullName>
    </recommendedName>
</protein>
<dbReference type="Proteomes" id="UP000315295">
    <property type="component" value="Unassembled WGS sequence"/>
</dbReference>
<dbReference type="EMBL" id="VIEB01000253">
    <property type="protein sequence ID" value="TQD98380.1"/>
    <property type="molecule type" value="Genomic_DNA"/>
</dbReference>
<dbReference type="SUPFAM" id="SSF51905">
    <property type="entry name" value="FAD/NAD(P)-binding domain"/>
    <property type="match status" value="1"/>
</dbReference>
<dbReference type="Gene3D" id="3.50.50.60">
    <property type="entry name" value="FAD/NAD(P)-binding domain"/>
    <property type="match status" value="1"/>
</dbReference>
<keyword evidence="8" id="KW-1185">Reference proteome</keyword>
<sequence length="227" mass="24797">MAAGVDAATKPQHHRSSTVSSIVIRKKPKGPEDGEPNNQANCNTTTLQPLFLVVIRKKPKGSAIRTPRTVPSIFGHKQYFVSSDVGAGKMQWYAFHNEAPGGVDSPSGRITWGKGHVTLLGDYVHAMPPNMGQGGCMAIEDGYQLTMELNKAWQKSSESGTLFDINSSLRSYENSRRLPVAISHGMARMTANGFYLQGVSGCRTWSLAVVDKISDTTSGKSWWESFY</sequence>
<dbReference type="InterPro" id="IPR036188">
    <property type="entry name" value="FAD/NAD-bd_sf"/>
</dbReference>
<evidence type="ECO:0000313" key="8">
    <source>
        <dbReference type="Proteomes" id="UP000315295"/>
    </source>
</evidence>
<feature type="domain" description="FAD-binding" evidence="6">
    <location>
        <begin position="112"/>
        <end position="156"/>
    </location>
</feature>
<dbReference type="GO" id="GO:0071949">
    <property type="term" value="F:FAD binding"/>
    <property type="evidence" value="ECO:0007669"/>
    <property type="project" value="InterPro"/>
</dbReference>
<evidence type="ECO:0000256" key="3">
    <source>
        <dbReference type="ARBA" id="ARBA00022827"/>
    </source>
</evidence>
<feature type="region of interest" description="Disordered" evidence="5">
    <location>
        <begin position="1"/>
        <end position="43"/>
    </location>
</feature>
<dbReference type="PANTHER" id="PTHR46496">
    <property type="match status" value="1"/>
</dbReference>
<gene>
    <name evidence="7" type="ORF">C1H46_015981</name>
</gene>
<organism evidence="7 8">
    <name type="scientific">Malus baccata</name>
    <name type="common">Siberian crab apple</name>
    <name type="synonym">Pyrus baccata</name>
    <dbReference type="NCBI Taxonomy" id="106549"/>
    <lineage>
        <taxon>Eukaryota</taxon>
        <taxon>Viridiplantae</taxon>
        <taxon>Streptophyta</taxon>
        <taxon>Embryophyta</taxon>
        <taxon>Tracheophyta</taxon>
        <taxon>Spermatophyta</taxon>
        <taxon>Magnoliopsida</taxon>
        <taxon>eudicotyledons</taxon>
        <taxon>Gunneridae</taxon>
        <taxon>Pentapetalae</taxon>
        <taxon>rosids</taxon>
        <taxon>fabids</taxon>
        <taxon>Rosales</taxon>
        <taxon>Rosaceae</taxon>
        <taxon>Amygdaloideae</taxon>
        <taxon>Maleae</taxon>
        <taxon>Malus</taxon>
    </lineage>
</organism>
<dbReference type="GO" id="GO:0016491">
    <property type="term" value="F:oxidoreductase activity"/>
    <property type="evidence" value="ECO:0007669"/>
    <property type="project" value="UniProtKB-KW"/>
</dbReference>
<evidence type="ECO:0000256" key="4">
    <source>
        <dbReference type="ARBA" id="ARBA00023002"/>
    </source>
</evidence>
<evidence type="ECO:0000259" key="6">
    <source>
        <dbReference type="Pfam" id="PF01494"/>
    </source>
</evidence>
<keyword evidence="3" id="KW-0274">FAD</keyword>
<keyword evidence="2" id="KW-0285">Flavoprotein</keyword>
<evidence type="ECO:0000313" key="7">
    <source>
        <dbReference type="EMBL" id="TQD98380.1"/>
    </source>
</evidence>
<reference evidence="7 8" key="1">
    <citation type="journal article" date="2019" name="G3 (Bethesda)">
        <title>Sequencing of a Wild Apple (Malus baccata) Genome Unravels the Differences Between Cultivated and Wild Apple Species Regarding Disease Resistance and Cold Tolerance.</title>
        <authorList>
            <person name="Chen X."/>
        </authorList>
    </citation>
    <scope>NUCLEOTIDE SEQUENCE [LARGE SCALE GENOMIC DNA]</scope>
    <source>
        <strain evidence="8">cv. Shandingzi</strain>
        <tissue evidence="7">Leaves</tissue>
    </source>
</reference>
<comment type="caution">
    <text evidence="7">The sequence shown here is derived from an EMBL/GenBank/DDBJ whole genome shotgun (WGS) entry which is preliminary data.</text>
</comment>